<reference evidence="1" key="1">
    <citation type="submission" date="2022-03" db="EMBL/GenBank/DDBJ databases">
        <authorList>
            <person name="Brunel B."/>
        </authorList>
    </citation>
    <scope>NUCLEOTIDE SEQUENCE</scope>
    <source>
        <strain evidence="1">STM4922sample</strain>
    </source>
</reference>
<dbReference type="Proteomes" id="UP001152604">
    <property type="component" value="Unassembled WGS sequence"/>
</dbReference>
<name>A0ABN8K5P7_9HYPH</name>
<accession>A0ABN8K5P7</accession>
<sequence>MLAKLSNIWPFNRQVAMQRNAVEARKSEVSAERTRILVHLRLSLDDPQSHICDCDADLVEFFGDVQLTLAQSTASA</sequence>
<proteinExistence type="predicted"/>
<dbReference type="EMBL" id="CAKXZS010000031">
    <property type="protein sequence ID" value="CAH2404739.1"/>
    <property type="molecule type" value="Genomic_DNA"/>
</dbReference>
<evidence type="ECO:0000313" key="1">
    <source>
        <dbReference type="EMBL" id="CAH2404739.1"/>
    </source>
</evidence>
<comment type="caution">
    <text evidence="1">The sequence shown here is derived from an EMBL/GenBank/DDBJ whole genome shotgun (WGS) entry which is preliminary data.</text>
</comment>
<gene>
    <name evidence="1" type="ORF">MES4922_370014</name>
</gene>
<keyword evidence="2" id="KW-1185">Reference proteome</keyword>
<organism evidence="1 2">
    <name type="scientific">Mesorhizobium ventifaucium</name>
    <dbReference type="NCBI Taxonomy" id="666020"/>
    <lineage>
        <taxon>Bacteria</taxon>
        <taxon>Pseudomonadati</taxon>
        <taxon>Pseudomonadota</taxon>
        <taxon>Alphaproteobacteria</taxon>
        <taxon>Hyphomicrobiales</taxon>
        <taxon>Phyllobacteriaceae</taxon>
        <taxon>Mesorhizobium</taxon>
    </lineage>
</organism>
<evidence type="ECO:0000313" key="2">
    <source>
        <dbReference type="Proteomes" id="UP001152604"/>
    </source>
</evidence>
<protein>
    <submittedName>
        <fullName evidence="1">Uncharacterized protein</fullName>
    </submittedName>
</protein>